<evidence type="ECO:0000256" key="1">
    <source>
        <dbReference type="SAM" id="Phobius"/>
    </source>
</evidence>
<proteinExistence type="predicted"/>
<feature type="transmembrane region" description="Helical" evidence="1">
    <location>
        <begin position="212"/>
        <end position="235"/>
    </location>
</feature>
<dbReference type="RefSeq" id="WP_307444849.1">
    <property type="nucleotide sequence ID" value="NZ_JAUSWP010000003.1"/>
</dbReference>
<feature type="transmembrane region" description="Helical" evidence="1">
    <location>
        <begin position="177"/>
        <end position="200"/>
    </location>
</feature>
<dbReference type="NCBIfam" id="NF045846">
    <property type="entry name" value="MSC0882_dom"/>
    <property type="match status" value="1"/>
</dbReference>
<keyword evidence="3" id="KW-1185">Reference proteome</keyword>
<comment type="caution">
    <text evidence="2">The sequence shown here is derived from an EMBL/GenBank/DDBJ whole genome shotgun (WGS) entry which is preliminary data.</text>
</comment>
<sequence length="305" mass="35014">MDDITSKKTDSFNISNDNYFTEANLREATNTQQTNLTDQSASQNKNSLLLPKFSKKELDNVEMPDQIAKEIRMEKYRILGIQLIGILLLLISAFFLIVHFTANEKTDILGIDKAYIPNPILMGVVGFIGLIILIIGLVDYRQILLGVRTYKTNLLIGRDTIPFFLIKHYRYLIKGPIYINWLCATIYLYGSLTLGIMIGINEIFKRQNKEQIITEIIIVGVILIATVLFHVFSLISIRWRKGNISSYYGYEILSSEEIKESKKQANKQCLIVFFVILAIVLFLVFIPYMLLRKKRGLSLIPFLTK</sequence>
<organism evidence="2 3">
    <name type="scientific">Mycoplasma yeatsii</name>
    <dbReference type="NCBI Taxonomy" id="51365"/>
    <lineage>
        <taxon>Bacteria</taxon>
        <taxon>Bacillati</taxon>
        <taxon>Mycoplasmatota</taxon>
        <taxon>Mollicutes</taxon>
        <taxon>Mycoplasmataceae</taxon>
        <taxon>Mycoplasma</taxon>
    </lineage>
</organism>
<keyword evidence="1" id="KW-1133">Transmembrane helix</keyword>
<keyword evidence="1" id="KW-0472">Membrane</keyword>
<evidence type="ECO:0000313" key="3">
    <source>
        <dbReference type="Proteomes" id="UP001236620"/>
    </source>
</evidence>
<dbReference type="InterPro" id="IPR059214">
    <property type="entry name" value="MSC_0882-like"/>
</dbReference>
<name>A0ABU0NEG3_9MOLU</name>
<feature type="transmembrane region" description="Helical" evidence="1">
    <location>
        <begin position="269"/>
        <end position="291"/>
    </location>
</feature>
<feature type="transmembrane region" description="Helical" evidence="1">
    <location>
        <begin position="120"/>
        <end position="138"/>
    </location>
</feature>
<dbReference type="EMBL" id="JAUSWP010000003">
    <property type="protein sequence ID" value="MDQ0567835.1"/>
    <property type="molecule type" value="Genomic_DNA"/>
</dbReference>
<gene>
    <name evidence="2" type="ORF">J2Z63_000480</name>
</gene>
<evidence type="ECO:0000313" key="2">
    <source>
        <dbReference type="EMBL" id="MDQ0567835.1"/>
    </source>
</evidence>
<feature type="transmembrane region" description="Helical" evidence="1">
    <location>
        <begin position="78"/>
        <end position="100"/>
    </location>
</feature>
<accession>A0ABU0NEG3</accession>
<protein>
    <submittedName>
        <fullName evidence="2">Magnesium-transporting ATPase (P-type)</fullName>
    </submittedName>
</protein>
<reference evidence="2" key="1">
    <citation type="submission" date="2023-07" db="EMBL/GenBank/DDBJ databases">
        <title>Genomic Encyclopedia of Type Strains, Phase IV (KMG-IV): sequencing the most valuable type-strain genomes for metagenomic binning, comparative biology and taxonomic classification.</title>
        <authorList>
            <person name="Goeker M."/>
        </authorList>
    </citation>
    <scope>NUCLEOTIDE SEQUENCE [LARGE SCALE GENOMIC DNA]</scope>
    <source>
        <strain evidence="2">DSM 22019</strain>
    </source>
</reference>
<keyword evidence="1" id="KW-0812">Transmembrane</keyword>
<dbReference type="Proteomes" id="UP001236620">
    <property type="component" value="Unassembled WGS sequence"/>
</dbReference>